<dbReference type="InterPro" id="IPR023214">
    <property type="entry name" value="HAD_sf"/>
</dbReference>
<dbReference type="Gene3D" id="3.40.50.1000">
    <property type="entry name" value="HAD superfamily/HAD-like"/>
    <property type="match status" value="1"/>
</dbReference>
<protein>
    <submittedName>
        <fullName evidence="1">Cof-type HAD-IIB family hydrolase</fullName>
    </submittedName>
</protein>
<dbReference type="InterPro" id="IPR006379">
    <property type="entry name" value="HAD-SF_hydro_IIB"/>
</dbReference>
<dbReference type="SFLD" id="SFLDG01140">
    <property type="entry name" value="C2.B:_Phosphomannomutase_and_P"/>
    <property type="match status" value="1"/>
</dbReference>
<dbReference type="Proteomes" id="UP000602260">
    <property type="component" value="Unassembled WGS sequence"/>
</dbReference>
<dbReference type="GO" id="GO:0016791">
    <property type="term" value="F:phosphatase activity"/>
    <property type="evidence" value="ECO:0007669"/>
    <property type="project" value="TreeGrafter"/>
</dbReference>
<dbReference type="GO" id="GO:0005829">
    <property type="term" value="C:cytosol"/>
    <property type="evidence" value="ECO:0007669"/>
    <property type="project" value="TreeGrafter"/>
</dbReference>
<dbReference type="RefSeq" id="WP_147562570.1">
    <property type="nucleotide sequence ID" value="NZ_JACOPN010000007.1"/>
</dbReference>
<dbReference type="Pfam" id="PF08282">
    <property type="entry name" value="Hydrolase_3"/>
    <property type="match status" value="1"/>
</dbReference>
<dbReference type="SFLD" id="SFLDS00003">
    <property type="entry name" value="Haloacid_Dehalogenase"/>
    <property type="match status" value="1"/>
</dbReference>
<gene>
    <name evidence="1" type="ORF">H8S55_10295</name>
</gene>
<dbReference type="NCBIfam" id="TIGR00099">
    <property type="entry name" value="Cof-subfamily"/>
    <property type="match status" value="1"/>
</dbReference>
<dbReference type="AlphaFoldDB" id="A0A8J6M4P0"/>
<dbReference type="InterPro" id="IPR000150">
    <property type="entry name" value="Cof"/>
</dbReference>
<organism evidence="1 2">
    <name type="scientific">Flintibacter faecis</name>
    <dbReference type="NCBI Taxonomy" id="2763047"/>
    <lineage>
        <taxon>Bacteria</taxon>
        <taxon>Bacillati</taxon>
        <taxon>Bacillota</taxon>
        <taxon>Clostridia</taxon>
        <taxon>Eubacteriales</taxon>
        <taxon>Flintibacter</taxon>
    </lineage>
</organism>
<evidence type="ECO:0000313" key="1">
    <source>
        <dbReference type="EMBL" id="MBC5717708.1"/>
    </source>
</evidence>
<dbReference type="PANTHER" id="PTHR10000">
    <property type="entry name" value="PHOSPHOSERINE PHOSPHATASE"/>
    <property type="match status" value="1"/>
</dbReference>
<dbReference type="SUPFAM" id="SSF56784">
    <property type="entry name" value="HAD-like"/>
    <property type="match status" value="1"/>
</dbReference>
<accession>A0A8J6M4P0</accession>
<dbReference type="PROSITE" id="PS01229">
    <property type="entry name" value="COF_2"/>
    <property type="match status" value="1"/>
</dbReference>
<evidence type="ECO:0000313" key="2">
    <source>
        <dbReference type="Proteomes" id="UP000602260"/>
    </source>
</evidence>
<dbReference type="NCBIfam" id="TIGR01484">
    <property type="entry name" value="HAD-SF-IIB"/>
    <property type="match status" value="1"/>
</dbReference>
<sequence length="257" mass="28773">MIKAMFFDVDGTLVSFRTHRTTAAMADALEQLHRRGIKLFISTGRHPRMLQYLRDLFPFDGWVTMSGQFCYCGDQVIHRNPMDRQAVEELVSAAASNAFSCIFLEGHDIYINYANEQTHEFMKDLYLPLPPVQDPRRALDGELYQAITFLSKENEHLLLDRAPHLKTTRWHPTFLDVIPATGGKDKGMDAMLAHFGLTPAEAMAFGDGENDLTMLCHAGIGVAMGSASDFVKARADYTTGTVDEDGVLSALRHFELL</sequence>
<dbReference type="GO" id="GO:0000287">
    <property type="term" value="F:magnesium ion binding"/>
    <property type="evidence" value="ECO:0007669"/>
    <property type="project" value="TreeGrafter"/>
</dbReference>
<dbReference type="EMBL" id="JACOPN010000007">
    <property type="protein sequence ID" value="MBC5717708.1"/>
    <property type="molecule type" value="Genomic_DNA"/>
</dbReference>
<comment type="caution">
    <text evidence="1">The sequence shown here is derived from an EMBL/GenBank/DDBJ whole genome shotgun (WGS) entry which is preliminary data.</text>
</comment>
<dbReference type="InterPro" id="IPR036412">
    <property type="entry name" value="HAD-like_sf"/>
</dbReference>
<keyword evidence="1" id="KW-0378">Hydrolase</keyword>
<reference evidence="1" key="1">
    <citation type="submission" date="2020-08" db="EMBL/GenBank/DDBJ databases">
        <title>Genome public.</title>
        <authorList>
            <person name="Liu C."/>
            <person name="Sun Q."/>
        </authorList>
    </citation>
    <scope>NUCLEOTIDE SEQUENCE</scope>
    <source>
        <strain evidence="1">BX5</strain>
    </source>
</reference>
<proteinExistence type="predicted"/>
<dbReference type="Gene3D" id="3.30.1240.10">
    <property type="match status" value="1"/>
</dbReference>
<dbReference type="PROSITE" id="PS01228">
    <property type="entry name" value="COF_1"/>
    <property type="match status" value="1"/>
</dbReference>
<dbReference type="PANTHER" id="PTHR10000:SF25">
    <property type="entry name" value="PHOSPHATASE YKRA-RELATED"/>
    <property type="match status" value="1"/>
</dbReference>
<name>A0A8J6M4P0_9FIRM</name>
<keyword evidence="2" id="KW-1185">Reference proteome</keyword>